<evidence type="ECO:0008006" key="5">
    <source>
        <dbReference type="Google" id="ProtNLM"/>
    </source>
</evidence>
<evidence type="ECO:0000259" key="1">
    <source>
        <dbReference type="Pfam" id="PF09722"/>
    </source>
</evidence>
<gene>
    <name evidence="3" type="ORF">GCM10007901_05970</name>
</gene>
<dbReference type="Proteomes" id="UP001156670">
    <property type="component" value="Unassembled WGS sequence"/>
</dbReference>
<dbReference type="InterPro" id="IPR024467">
    <property type="entry name" value="Xre/MbcA/ParS-like_toxin-bd"/>
</dbReference>
<reference evidence="4" key="1">
    <citation type="journal article" date="2019" name="Int. J. Syst. Evol. Microbiol.">
        <title>The Global Catalogue of Microorganisms (GCM) 10K type strain sequencing project: providing services to taxonomists for standard genome sequencing and annotation.</title>
        <authorList>
            <consortium name="The Broad Institute Genomics Platform"/>
            <consortium name="The Broad Institute Genome Sequencing Center for Infectious Disease"/>
            <person name="Wu L."/>
            <person name="Ma J."/>
        </authorList>
    </citation>
    <scope>NUCLEOTIDE SEQUENCE [LARGE SCALE GENOMIC DNA]</scope>
    <source>
        <strain evidence="4">NBRC 111980</strain>
    </source>
</reference>
<keyword evidence="4" id="KW-1185">Reference proteome</keyword>
<dbReference type="Pfam" id="PF20432">
    <property type="entry name" value="Xre-like-HTH"/>
    <property type="match status" value="1"/>
</dbReference>
<evidence type="ECO:0000259" key="2">
    <source>
        <dbReference type="Pfam" id="PF20432"/>
    </source>
</evidence>
<organism evidence="3 4">
    <name type="scientific">Dyella acidisoli</name>
    <dbReference type="NCBI Taxonomy" id="1867834"/>
    <lineage>
        <taxon>Bacteria</taxon>
        <taxon>Pseudomonadati</taxon>
        <taxon>Pseudomonadota</taxon>
        <taxon>Gammaproteobacteria</taxon>
        <taxon>Lysobacterales</taxon>
        <taxon>Rhodanobacteraceae</taxon>
        <taxon>Dyella</taxon>
    </lineage>
</organism>
<accession>A0ABQ5XJV9</accession>
<protein>
    <recommendedName>
        <fullName evidence="5">Antitoxin Xre/MbcA/ParS-like toxin-binding domain-containing protein</fullName>
    </recommendedName>
</protein>
<evidence type="ECO:0000313" key="4">
    <source>
        <dbReference type="Proteomes" id="UP001156670"/>
    </source>
</evidence>
<dbReference type="InterPro" id="IPR046847">
    <property type="entry name" value="Xre-like_HTH"/>
</dbReference>
<sequence>MDQETLIKYLGFGRSTLKRKIAANERLSQSESERVLGVTQLIVEVHRMVDESGETEAFDAAAWIGRWLRTPVPALKNRSPGEFLDTAIGQRHVFQIIRQMQSGAYV</sequence>
<name>A0ABQ5XJV9_9GAMM</name>
<evidence type="ECO:0000313" key="3">
    <source>
        <dbReference type="EMBL" id="GLQ91647.1"/>
    </source>
</evidence>
<dbReference type="Pfam" id="PF09722">
    <property type="entry name" value="Xre_MbcA_ParS_C"/>
    <property type="match status" value="1"/>
</dbReference>
<proteinExistence type="predicted"/>
<feature type="domain" description="Antitoxin Xre-like helix-turn-helix" evidence="2">
    <location>
        <begin position="1"/>
        <end position="37"/>
    </location>
</feature>
<comment type="caution">
    <text evidence="3">The sequence shown here is derived from an EMBL/GenBank/DDBJ whole genome shotgun (WGS) entry which is preliminary data.</text>
</comment>
<feature type="domain" description="Antitoxin Xre/MbcA/ParS-like toxin-binding" evidence="1">
    <location>
        <begin position="57"/>
        <end position="103"/>
    </location>
</feature>
<dbReference type="EMBL" id="BSOB01000005">
    <property type="protein sequence ID" value="GLQ91647.1"/>
    <property type="molecule type" value="Genomic_DNA"/>
</dbReference>